<protein>
    <submittedName>
        <fullName evidence="9">Probable xyloglucan galactosyltransferase GT14</fullName>
    </submittedName>
</protein>
<keyword evidence="6" id="KW-0472">Membrane</keyword>
<keyword evidence="8" id="KW-1185">Reference proteome</keyword>
<keyword evidence="6" id="KW-1133">Transmembrane helix</keyword>
<keyword evidence="5" id="KW-0333">Golgi apparatus</keyword>
<name>A0ABM0NCN3_PRUMU</name>
<evidence type="ECO:0000256" key="6">
    <source>
        <dbReference type="SAM" id="Phobius"/>
    </source>
</evidence>
<dbReference type="Proteomes" id="UP000694861">
    <property type="component" value="Linkage group LG2"/>
</dbReference>
<evidence type="ECO:0000256" key="2">
    <source>
        <dbReference type="ARBA" id="ARBA00010271"/>
    </source>
</evidence>
<reference evidence="8" key="1">
    <citation type="journal article" date="2012" name="Nat. Commun.">
        <title>The genome of Prunus mume.</title>
        <authorList>
            <person name="Zhang Q."/>
            <person name="Chen W."/>
            <person name="Sun L."/>
            <person name="Zhao F."/>
            <person name="Huang B."/>
            <person name="Yang W."/>
            <person name="Tao Y."/>
            <person name="Wang J."/>
            <person name="Yuan Z."/>
            <person name="Fan G."/>
            <person name="Xing Z."/>
            <person name="Han C."/>
            <person name="Pan H."/>
            <person name="Zhong X."/>
            <person name="Shi W."/>
            <person name="Liang X."/>
            <person name="Du D."/>
            <person name="Sun F."/>
            <person name="Xu Z."/>
            <person name="Hao R."/>
            <person name="Lv T."/>
            <person name="Lv Y."/>
            <person name="Zheng Z."/>
            <person name="Sun M."/>
            <person name="Luo L."/>
            <person name="Cai M."/>
            <person name="Gao Y."/>
            <person name="Wang J."/>
            <person name="Yin Y."/>
            <person name="Xu X."/>
            <person name="Cheng T."/>
            <person name="Wang J."/>
        </authorList>
    </citation>
    <scope>NUCLEOTIDE SEQUENCE [LARGE SCALE GENOMIC DNA]</scope>
</reference>
<keyword evidence="4" id="KW-0735">Signal-anchor</keyword>
<dbReference type="PANTHER" id="PTHR11062:SF241">
    <property type="entry name" value="XYLOGLUCAN GALACTOSYLTRANSFERASE GT14-RELATED"/>
    <property type="match status" value="1"/>
</dbReference>
<comment type="similarity">
    <text evidence="2">Belongs to the glycosyltransferase 47 family.</text>
</comment>
<evidence type="ECO:0000256" key="1">
    <source>
        <dbReference type="ARBA" id="ARBA00004323"/>
    </source>
</evidence>
<comment type="subcellular location">
    <subcellularLocation>
        <location evidence="1">Golgi apparatus membrane</location>
        <topology evidence="1">Single-pass type II membrane protein</topology>
    </subcellularLocation>
</comment>
<keyword evidence="3 9" id="KW-0328">Glycosyltransferase</keyword>
<dbReference type="GO" id="GO:0016757">
    <property type="term" value="F:glycosyltransferase activity"/>
    <property type="evidence" value="ECO:0007669"/>
    <property type="project" value="UniProtKB-KW"/>
</dbReference>
<evidence type="ECO:0000256" key="3">
    <source>
        <dbReference type="ARBA" id="ARBA00022676"/>
    </source>
</evidence>
<evidence type="ECO:0000313" key="8">
    <source>
        <dbReference type="Proteomes" id="UP000694861"/>
    </source>
</evidence>
<evidence type="ECO:0000256" key="5">
    <source>
        <dbReference type="ARBA" id="ARBA00023034"/>
    </source>
</evidence>
<proteinExistence type="inferred from homology"/>
<evidence type="ECO:0000259" key="7">
    <source>
        <dbReference type="Pfam" id="PF03016"/>
    </source>
</evidence>
<organism evidence="8 9">
    <name type="scientific">Prunus mume</name>
    <name type="common">Japanese apricot</name>
    <name type="synonym">Armeniaca mume</name>
    <dbReference type="NCBI Taxonomy" id="102107"/>
    <lineage>
        <taxon>Eukaryota</taxon>
        <taxon>Viridiplantae</taxon>
        <taxon>Streptophyta</taxon>
        <taxon>Embryophyta</taxon>
        <taxon>Tracheophyta</taxon>
        <taxon>Spermatophyta</taxon>
        <taxon>Magnoliopsida</taxon>
        <taxon>eudicotyledons</taxon>
        <taxon>Gunneridae</taxon>
        <taxon>Pentapetalae</taxon>
        <taxon>rosids</taxon>
        <taxon>fabids</taxon>
        <taxon>Rosales</taxon>
        <taxon>Rosaceae</taxon>
        <taxon>Amygdaloideae</taxon>
        <taxon>Amygdaleae</taxon>
        <taxon>Prunus</taxon>
    </lineage>
</organism>
<sequence>MEKLLPAKCSQELWFGILISFALCFILLSFDYSTFFSVNNGVNLLVNTQQVDPIGILKNQTLSITENQTLSITDQPSTESCSGRFVYMHDDLPEKFNHDLLKNCKYLTRGTDKPNLCPYFENFGFGPEIENNEGVLANESWFSTNQFLLEFIFHNKMKHYECLTKNSTLASAVYVPFYAGLDVSLHLFDSNLTVRDISAKELVDWLSRKPEWKKMWGRDHFLVAGRISWDFRRQTDDVSDWGSKLRWLPESVNMSMLSVEGSSWKNDYAIPYPTNFHPSKDIELVQWQDRMRKLERPYLFTFAGAPRPDQQSSIRGKIIDQCLASSTCKLIDCSSGGNIDCDNPASVMRVFQSSVYCLQPGGDSYTRRSAFDSILAGCIPVFFHPGTAYSQYLWHLPKNHSSYSVFIPVREAKDMPGSIEEILLGISEDKEFAMREEVIRLIPNLVYADPRSRLETADAFDLAVKGILERIEDVREVIREGKDPSIGFADEDSYKYTFPQTQEQT</sequence>
<dbReference type="RefSeq" id="XP_008222800.1">
    <property type="nucleotide sequence ID" value="XM_008224578.2"/>
</dbReference>
<evidence type="ECO:0000313" key="9">
    <source>
        <dbReference type="RefSeq" id="XP_008222800.1"/>
    </source>
</evidence>
<gene>
    <name evidence="9" type="primary">LOC103322652</name>
</gene>
<keyword evidence="6" id="KW-0812">Transmembrane</keyword>
<accession>A0ABM0NCN3</accession>
<feature type="domain" description="Exostosin GT47" evidence="7">
    <location>
        <begin position="81"/>
        <end position="421"/>
    </location>
</feature>
<dbReference type="GeneID" id="103322652"/>
<evidence type="ECO:0000256" key="4">
    <source>
        <dbReference type="ARBA" id="ARBA00022968"/>
    </source>
</evidence>
<dbReference type="PANTHER" id="PTHR11062">
    <property type="entry name" value="EXOSTOSIN HEPARAN SULFATE GLYCOSYLTRANSFERASE -RELATED"/>
    <property type="match status" value="1"/>
</dbReference>
<feature type="transmembrane region" description="Helical" evidence="6">
    <location>
        <begin position="12"/>
        <end position="30"/>
    </location>
</feature>
<dbReference type="InterPro" id="IPR004263">
    <property type="entry name" value="Exostosin"/>
</dbReference>
<dbReference type="Pfam" id="PF03016">
    <property type="entry name" value="Exostosin_GT47"/>
    <property type="match status" value="1"/>
</dbReference>
<reference evidence="9" key="2">
    <citation type="submission" date="2025-08" db="UniProtKB">
        <authorList>
            <consortium name="RefSeq"/>
        </authorList>
    </citation>
    <scope>IDENTIFICATION</scope>
</reference>
<keyword evidence="3 9" id="KW-0808">Transferase</keyword>
<dbReference type="InterPro" id="IPR040911">
    <property type="entry name" value="Exostosin_GT47"/>
</dbReference>